<organism evidence="7 8">
    <name type="scientific">Spirobacillus cienkowskii</name>
    <dbReference type="NCBI Taxonomy" id="495820"/>
    <lineage>
        <taxon>Bacteria</taxon>
        <taxon>Pseudomonadati</taxon>
        <taxon>Bdellovibrionota</taxon>
        <taxon>Oligoflexia</taxon>
        <taxon>Silvanigrellales</taxon>
        <taxon>Spirobacillus</taxon>
    </lineage>
</organism>
<dbReference type="PANTHER" id="PTHR21716">
    <property type="entry name" value="TRANSMEMBRANE PROTEIN"/>
    <property type="match status" value="1"/>
</dbReference>
<gene>
    <name evidence="7" type="ORF">DCC88_01635</name>
</gene>
<feature type="transmembrane region" description="Helical" evidence="6">
    <location>
        <begin position="12"/>
        <end position="40"/>
    </location>
</feature>
<dbReference type="Proteomes" id="UP000253934">
    <property type="component" value="Unassembled WGS sequence"/>
</dbReference>
<evidence type="ECO:0000256" key="5">
    <source>
        <dbReference type="ARBA" id="ARBA00023136"/>
    </source>
</evidence>
<keyword evidence="3 6" id="KW-0812">Transmembrane</keyword>
<feature type="transmembrane region" description="Helical" evidence="6">
    <location>
        <begin position="148"/>
        <end position="174"/>
    </location>
</feature>
<evidence type="ECO:0000256" key="6">
    <source>
        <dbReference type="SAM" id="Phobius"/>
    </source>
</evidence>
<dbReference type="GO" id="GO:0016020">
    <property type="term" value="C:membrane"/>
    <property type="evidence" value="ECO:0007669"/>
    <property type="project" value="UniProtKB-SubCell"/>
</dbReference>
<proteinExistence type="inferred from homology"/>
<evidence type="ECO:0000313" key="8">
    <source>
        <dbReference type="Proteomes" id="UP000253934"/>
    </source>
</evidence>
<feature type="transmembrane region" description="Helical" evidence="6">
    <location>
        <begin position="303"/>
        <end position="336"/>
    </location>
</feature>
<dbReference type="PANTHER" id="PTHR21716:SF4">
    <property type="entry name" value="TRANSMEMBRANE PROTEIN 245"/>
    <property type="match status" value="1"/>
</dbReference>
<dbReference type="RefSeq" id="WP_338636816.1">
    <property type="nucleotide sequence ID" value="NZ_CP146516.1"/>
</dbReference>
<comment type="subcellular location">
    <subcellularLocation>
        <location evidence="1">Membrane</location>
        <topology evidence="1">Multi-pass membrane protein</topology>
    </subcellularLocation>
</comment>
<evidence type="ECO:0000256" key="3">
    <source>
        <dbReference type="ARBA" id="ARBA00022692"/>
    </source>
</evidence>
<name>A0A369KZG5_9BACT</name>
<dbReference type="Pfam" id="PF01594">
    <property type="entry name" value="AI-2E_transport"/>
    <property type="match status" value="1"/>
</dbReference>
<evidence type="ECO:0000256" key="1">
    <source>
        <dbReference type="ARBA" id="ARBA00004141"/>
    </source>
</evidence>
<feature type="transmembrane region" description="Helical" evidence="6">
    <location>
        <begin position="271"/>
        <end position="291"/>
    </location>
</feature>
<feature type="transmembrane region" description="Helical" evidence="6">
    <location>
        <begin position="60"/>
        <end position="82"/>
    </location>
</feature>
<comment type="caution">
    <text evidence="7">The sequence shown here is derived from an EMBL/GenBank/DDBJ whole genome shotgun (WGS) entry which is preliminary data.</text>
</comment>
<keyword evidence="8" id="KW-1185">Reference proteome</keyword>
<sequence>MRFILTKEQILFFIVTILSFIIIYPFLIPFLFGVAIAYLYEPILNKTISILKIKKEFWKWVLSTLLVIVSVVAIFGPILTLLTTGIQELLTALNLLESELKKPNFLNQKSIDVSRFLKEFSLNYSSDEVVLKFTDGLKQLATMLASEAGIALTATPAFLIKMFLFILTWIFFMIHGKKYRESFLPKIIPWKKERELISNTVSSVLKAFIVVNIFVSFIQAIIIATVLGIFGIPRFALMGIIAFFMSFVPIVGTIPVMLGAAIWIYFSQGSLGAAIGILMCALAVGVLDNLLRPYFMKGGIDLNFFWIFLAIVGGMSMLGLAGALLGPVCFALFVAAIKALDAQKS</sequence>
<evidence type="ECO:0000256" key="2">
    <source>
        <dbReference type="ARBA" id="ARBA00009773"/>
    </source>
</evidence>
<accession>A0A369KZG5</accession>
<evidence type="ECO:0000256" key="4">
    <source>
        <dbReference type="ARBA" id="ARBA00022989"/>
    </source>
</evidence>
<feature type="transmembrane region" description="Helical" evidence="6">
    <location>
        <begin position="237"/>
        <end position="265"/>
    </location>
</feature>
<evidence type="ECO:0000313" key="7">
    <source>
        <dbReference type="EMBL" id="RDB37124.1"/>
    </source>
</evidence>
<protein>
    <submittedName>
        <fullName evidence="7">AI-2E family transporter</fullName>
    </submittedName>
</protein>
<reference evidence="7" key="1">
    <citation type="submission" date="2018-04" db="EMBL/GenBank/DDBJ databases">
        <title>Draft genome sequence of the Candidatus Spirobacillus cienkowskii, a pathogen of freshwater Daphnia species, reconstructed from hemolymph metagenomic reads.</title>
        <authorList>
            <person name="Bresciani L."/>
            <person name="Lemos L.N."/>
            <person name="Wale N."/>
            <person name="Lin J.Y."/>
            <person name="Fernandes G.R."/>
            <person name="Duffy M.A."/>
            <person name="Rodrigues J.M."/>
        </authorList>
    </citation>
    <scope>NUCLEOTIDE SEQUENCE [LARGE SCALE GENOMIC DNA]</scope>
    <source>
        <strain evidence="7">Binning01</strain>
    </source>
</reference>
<dbReference type="EMBL" id="QOVW01000008">
    <property type="protein sequence ID" value="RDB37124.1"/>
    <property type="molecule type" value="Genomic_DNA"/>
</dbReference>
<comment type="similarity">
    <text evidence="2">Belongs to the autoinducer-2 exporter (AI-2E) (TC 2.A.86) family.</text>
</comment>
<feature type="transmembrane region" description="Helical" evidence="6">
    <location>
        <begin position="207"/>
        <end position="230"/>
    </location>
</feature>
<keyword evidence="4 6" id="KW-1133">Transmembrane helix</keyword>
<keyword evidence="5 6" id="KW-0472">Membrane</keyword>
<dbReference type="AlphaFoldDB" id="A0A369KZG5"/>
<dbReference type="InterPro" id="IPR002549">
    <property type="entry name" value="AI-2E-like"/>
</dbReference>